<dbReference type="PANTHER" id="PTHR14614">
    <property type="entry name" value="HEPATOCELLULAR CARCINOMA-ASSOCIATED ANTIGEN"/>
    <property type="match status" value="1"/>
</dbReference>
<evidence type="ECO:0000313" key="2">
    <source>
        <dbReference type="Proteomes" id="UP000093000"/>
    </source>
</evidence>
<keyword evidence="2" id="KW-1185">Reference proteome</keyword>
<dbReference type="SUPFAM" id="SSF53335">
    <property type="entry name" value="S-adenosyl-L-methionine-dependent methyltransferases"/>
    <property type="match status" value="1"/>
</dbReference>
<comment type="caution">
    <text evidence="1">The sequence shown here is derived from an EMBL/GenBank/DDBJ whole genome shotgun (WGS) entry which is preliminary data.</text>
</comment>
<protein>
    <recommendedName>
        <fullName evidence="3">Methyltransferase-domain-containing protein</fullName>
    </recommendedName>
</protein>
<dbReference type="AlphaFoldDB" id="A0A1C7N2H4"/>
<evidence type="ECO:0008006" key="3">
    <source>
        <dbReference type="Google" id="ProtNLM"/>
    </source>
</evidence>
<reference evidence="1 2" key="1">
    <citation type="submission" date="2016-03" db="EMBL/GenBank/DDBJ databases">
        <title>Choanephora cucurbitarum.</title>
        <authorList>
            <person name="Min B."/>
            <person name="Park H."/>
            <person name="Park J.-H."/>
            <person name="Shin H.-D."/>
            <person name="Choi I.-G."/>
        </authorList>
    </citation>
    <scope>NUCLEOTIDE SEQUENCE [LARGE SCALE GENOMIC DNA]</scope>
    <source>
        <strain evidence="1 2">KUS-F28377</strain>
    </source>
</reference>
<accession>A0A1C7N2H4</accession>
<dbReference type="Pfam" id="PF10294">
    <property type="entry name" value="Methyltransf_16"/>
    <property type="match status" value="1"/>
</dbReference>
<dbReference type="OrthoDB" id="413520at2759"/>
<evidence type="ECO:0000313" key="1">
    <source>
        <dbReference type="EMBL" id="OBZ81554.1"/>
    </source>
</evidence>
<sequence length="372" mass="42398">MTIQYIRFLKPPPTECLIGQHFTIVWTIESDLGDQTYWETVPVIISLQGSPQLGLRELTADPKIKSKKKAVFKPYAQTKPGLSTDVPVVFDPMRGGGIVTQLVIEQLPGKPVEIGQQVSIQLCLSLAPVVRSEPTSHPVWHEAYQFQSSLWIVPAWSCPILTTAAKQRHREVSESSDQAERWIKLPKQRQLQIKEDAVQSIARHVWDCGLGMCQFLFEQAMDTVFDEVVELGSGTGLVGIYAAELLKTHHVYLTDLPDALEIMQQNIVSQDKLSVRELAWGGKRDEDYSRVNLVLLTDVLYNQSSHDVLLETLDWLLDNKDCKALLAFKERNPDEREFFVKVESRGWQCERVLNQEHLVCEIYWIQKNPSYA</sequence>
<dbReference type="InterPro" id="IPR029063">
    <property type="entry name" value="SAM-dependent_MTases_sf"/>
</dbReference>
<proteinExistence type="predicted"/>
<organism evidence="1 2">
    <name type="scientific">Choanephora cucurbitarum</name>
    <dbReference type="NCBI Taxonomy" id="101091"/>
    <lineage>
        <taxon>Eukaryota</taxon>
        <taxon>Fungi</taxon>
        <taxon>Fungi incertae sedis</taxon>
        <taxon>Mucoromycota</taxon>
        <taxon>Mucoromycotina</taxon>
        <taxon>Mucoromycetes</taxon>
        <taxon>Mucorales</taxon>
        <taxon>Mucorineae</taxon>
        <taxon>Choanephoraceae</taxon>
        <taxon>Choanephoroideae</taxon>
        <taxon>Choanephora</taxon>
    </lineage>
</organism>
<dbReference type="EMBL" id="LUGH01001154">
    <property type="protein sequence ID" value="OBZ81554.1"/>
    <property type="molecule type" value="Genomic_DNA"/>
</dbReference>
<dbReference type="InterPro" id="IPR019410">
    <property type="entry name" value="Methyltransf_16"/>
</dbReference>
<name>A0A1C7N2H4_9FUNG</name>
<gene>
    <name evidence="1" type="ORF">A0J61_10398</name>
</gene>
<dbReference type="Gene3D" id="3.40.50.150">
    <property type="entry name" value="Vaccinia Virus protein VP39"/>
    <property type="match status" value="1"/>
</dbReference>
<dbReference type="InParanoid" id="A0A1C7N2H4"/>
<dbReference type="STRING" id="101091.A0A1C7N2H4"/>
<dbReference type="Proteomes" id="UP000093000">
    <property type="component" value="Unassembled WGS sequence"/>
</dbReference>